<feature type="signal peptide" evidence="1">
    <location>
        <begin position="1"/>
        <end position="27"/>
    </location>
</feature>
<sequence>MDGARFKMLPAFGLLLLLSWSLTCVHGTAFDIHDLIFYIFGINKEDVRYLDKLVGIHTKNGVFDKDGYDNQLKQNNPLLHAIMEKFRETYREVEKENREAVGFIDDLFHTARKLRDSGSTLHYAMEL</sequence>
<evidence type="ECO:0000313" key="3">
    <source>
        <dbReference type="Proteomes" id="UP001331761"/>
    </source>
</evidence>
<evidence type="ECO:0000256" key="1">
    <source>
        <dbReference type="SAM" id="SignalP"/>
    </source>
</evidence>
<keyword evidence="1" id="KW-0732">Signal</keyword>
<protein>
    <submittedName>
        <fullName evidence="2">Uncharacterized protein</fullName>
    </submittedName>
</protein>
<proteinExistence type="predicted"/>
<gene>
    <name evidence="2" type="ORF">GCK32_018113</name>
</gene>
<name>A0AAN8IJ02_TRICO</name>
<dbReference type="Proteomes" id="UP001331761">
    <property type="component" value="Unassembled WGS sequence"/>
</dbReference>
<organism evidence="2 3">
    <name type="scientific">Trichostrongylus colubriformis</name>
    <name type="common">Black scour worm</name>
    <dbReference type="NCBI Taxonomy" id="6319"/>
    <lineage>
        <taxon>Eukaryota</taxon>
        <taxon>Metazoa</taxon>
        <taxon>Ecdysozoa</taxon>
        <taxon>Nematoda</taxon>
        <taxon>Chromadorea</taxon>
        <taxon>Rhabditida</taxon>
        <taxon>Rhabditina</taxon>
        <taxon>Rhabditomorpha</taxon>
        <taxon>Strongyloidea</taxon>
        <taxon>Trichostrongylidae</taxon>
        <taxon>Trichostrongylus</taxon>
    </lineage>
</organism>
<comment type="caution">
    <text evidence="2">The sequence shown here is derived from an EMBL/GenBank/DDBJ whole genome shotgun (WGS) entry which is preliminary data.</text>
</comment>
<keyword evidence="3" id="KW-1185">Reference proteome</keyword>
<accession>A0AAN8IJ02</accession>
<dbReference type="AlphaFoldDB" id="A0AAN8IJ02"/>
<feature type="chain" id="PRO_5042850263" evidence="1">
    <location>
        <begin position="28"/>
        <end position="127"/>
    </location>
</feature>
<reference evidence="2 3" key="1">
    <citation type="submission" date="2019-10" db="EMBL/GenBank/DDBJ databases">
        <title>Assembly and Annotation for the nematode Trichostrongylus colubriformis.</title>
        <authorList>
            <person name="Martin J."/>
        </authorList>
    </citation>
    <scope>NUCLEOTIDE SEQUENCE [LARGE SCALE GENOMIC DNA]</scope>
    <source>
        <strain evidence="2">G859</strain>
        <tissue evidence="2">Whole worm</tissue>
    </source>
</reference>
<dbReference type="EMBL" id="WIXE01011819">
    <property type="protein sequence ID" value="KAK5976484.1"/>
    <property type="molecule type" value="Genomic_DNA"/>
</dbReference>
<evidence type="ECO:0000313" key="2">
    <source>
        <dbReference type="EMBL" id="KAK5976484.1"/>
    </source>
</evidence>